<proteinExistence type="predicted"/>
<dbReference type="RefSeq" id="WP_184626457.1">
    <property type="nucleotide sequence ID" value="NZ_JACHCC010000008.1"/>
</dbReference>
<evidence type="ECO:0000313" key="2">
    <source>
        <dbReference type="Proteomes" id="UP000521017"/>
    </source>
</evidence>
<organism evidence="1 2">
    <name type="scientific">Pedobacter cryoconitis</name>
    <dbReference type="NCBI Taxonomy" id="188932"/>
    <lineage>
        <taxon>Bacteria</taxon>
        <taxon>Pseudomonadati</taxon>
        <taxon>Bacteroidota</taxon>
        <taxon>Sphingobacteriia</taxon>
        <taxon>Sphingobacteriales</taxon>
        <taxon>Sphingobacteriaceae</taxon>
        <taxon>Pedobacter</taxon>
    </lineage>
</organism>
<dbReference type="EMBL" id="JACHCC010000008">
    <property type="protein sequence ID" value="MBB6501074.1"/>
    <property type="molecule type" value="Genomic_DNA"/>
</dbReference>
<accession>A0A7X0J4M6</accession>
<protein>
    <submittedName>
        <fullName evidence="1">Uncharacterized protein</fullName>
    </submittedName>
</protein>
<evidence type="ECO:0000313" key="1">
    <source>
        <dbReference type="EMBL" id="MBB6501074.1"/>
    </source>
</evidence>
<name>A0A7X0J4M6_9SPHI</name>
<sequence>MFKFSNIQKKHAHYIADYNYPVGMDTRPTITFGISDKIFSGQSYYHQSLSLRQYTVRFFSFLLYGFRQALNQFKKWRARYDNI</sequence>
<dbReference type="AlphaFoldDB" id="A0A7X0J4M6"/>
<dbReference type="Proteomes" id="UP000521017">
    <property type="component" value="Unassembled WGS sequence"/>
</dbReference>
<gene>
    <name evidence="1" type="ORF">HDF25_003237</name>
</gene>
<reference evidence="1 2" key="1">
    <citation type="submission" date="2020-08" db="EMBL/GenBank/DDBJ databases">
        <title>Genomic Encyclopedia of Type Strains, Phase IV (KMG-V): Genome sequencing to study the core and pangenomes of soil and plant-associated prokaryotes.</title>
        <authorList>
            <person name="Whitman W."/>
        </authorList>
    </citation>
    <scope>NUCLEOTIDE SEQUENCE [LARGE SCALE GENOMIC DNA]</scope>
    <source>
        <strain evidence="1 2">M2T3</strain>
    </source>
</reference>
<comment type="caution">
    <text evidence="1">The sequence shown here is derived from an EMBL/GenBank/DDBJ whole genome shotgun (WGS) entry which is preliminary data.</text>
</comment>